<evidence type="ECO:0000313" key="10">
    <source>
        <dbReference type="EMBL" id="MBA8926356.1"/>
    </source>
</evidence>
<sequence length="308" mass="33454">MVASLSASDVRAEQSRRGSQGLWLAVAAYGVWGLFPLYWPLLSPAGAVEILANRMVWSLAVILVLLLVRNRWGWVRELLRQPVRLVMLVLASAAISVNWGVYIWGVNNGHVVETSLGYFINPLVTIAFGVVLLRERLRTVQWVAVGIGLAAVLVLSFAYGRPPWISLVLAFSFGTYGLLKKRVNLPAIEGLAAETVVQFVPAAGYLVWLQASGAGSLGQGWSHTALLVGTGVITVIPLLCFGAAAIRLPLSTIGLVQYLAPVFQFLVGVLVVHEQMSTASWVGFGMVWLALLVLVSDALRPMLRFVRR</sequence>
<proteinExistence type="inferred from homology"/>
<feature type="domain" description="EamA" evidence="9">
    <location>
        <begin position="21"/>
        <end position="156"/>
    </location>
</feature>
<feature type="transmembrane region" description="Helical" evidence="8">
    <location>
        <begin position="164"/>
        <end position="179"/>
    </location>
</feature>
<dbReference type="NCBIfam" id="TIGR00688">
    <property type="entry name" value="rarD"/>
    <property type="match status" value="1"/>
</dbReference>
<dbReference type="InterPro" id="IPR037185">
    <property type="entry name" value="EmrE-like"/>
</dbReference>
<feature type="transmembrane region" description="Helical" evidence="8">
    <location>
        <begin position="140"/>
        <end position="158"/>
    </location>
</feature>
<keyword evidence="4" id="KW-1003">Cell membrane</keyword>
<keyword evidence="6 8" id="KW-1133">Transmembrane helix</keyword>
<protein>
    <submittedName>
        <fullName evidence="10">Chloramphenicol-sensitive protein RarD</fullName>
    </submittedName>
</protein>
<evidence type="ECO:0000256" key="6">
    <source>
        <dbReference type="ARBA" id="ARBA00022989"/>
    </source>
</evidence>
<evidence type="ECO:0000256" key="5">
    <source>
        <dbReference type="ARBA" id="ARBA00022692"/>
    </source>
</evidence>
<feature type="transmembrane region" description="Helical" evidence="8">
    <location>
        <begin position="21"/>
        <end position="39"/>
    </location>
</feature>
<reference evidence="10 11" key="1">
    <citation type="submission" date="2020-08" db="EMBL/GenBank/DDBJ databases">
        <title>Genomic Encyclopedia of Archaeal and Bacterial Type Strains, Phase II (KMG-II): from individual species to whole genera.</title>
        <authorList>
            <person name="Goeker M."/>
        </authorList>
    </citation>
    <scope>NUCLEOTIDE SEQUENCE [LARGE SCALE GENOMIC DNA]</scope>
    <source>
        <strain evidence="10 11">DSM 43850</strain>
    </source>
</reference>
<keyword evidence="5 8" id="KW-0812">Transmembrane</keyword>
<dbReference type="Proteomes" id="UP000517916">
    <property type="component" value="Unassembled WGS sequence"/>
</dbReference>
<feature type="transmembrane region" description="Helical" evidence="8">
    <location>
        <begin position="223"/>
        <end position="246"/>
    </location>
</feature>
<dbReference type="RefSeq" id="WP_318296312.1">
    <property type="nucleotide sequence ID" value="NZ_BAAABQ010000009.1"/>
</dbReference>
<accession>A0ABR6BHJ7</accession>
<evidence type="ECO:0000256" key="2">
    <source>
        <dbReference type="ARBA" id="ARBA00007362"/>
    </source>
</evidence>
<feature type="transmembrane region" description="Helical" evidence="8">
    <location>
        <begin position="116"/>
        <end position="133"/>
    </location>
</feature>
<feature type="transmembrane region" description="Helical" evidence="8">
    <location>
        <begin position="279"/>
        <end position="299"/>
    </location>
</feature>
<evidence type="ECO:0000256" key="3">
    <source>
        <dbReference type="ARBA" id="ARBA00022448"/>
    </source>
</evidence>
<evidence type="ECO:0000256" key="8">
    <source>
        <dbReference type="SAM" id="Phobius"/>
    </source>
</evidence>
<dbReference type="InterPro" id="IPR004626">
    <property type="entry name" value="RarD"/>
</dbReference>
<keyword evidence="11" id="KW-1185">Reference proteome</keyword>
<keyword evidence="7 8" id="KW-0472">Membrane</keyword>
<comment type="subcellular location">
    <subcellularLocation>
        <location evidence="1">Cell membrane</location>
        <topology evidence="1">Multi-pass membrane protein</topology>
    </subcellularLocation>
</comment>
<evidence type="ECO:0000259" key="9">
    <source>
        <dbReference type="Pfam" id="PF00892"/>
    </source>
</evidence>
<dbReference type="EMBL" id="JACJID010000002">
    <property type="protein sequence ID" value="MBA8926356.1"/>
    <property type="molecule type" value="Genomic_DNA"/>
</dbReference>
<evidence type="ECO:0000256" key="4">
    <source>
        <dbReference type="ARBA" id="ARBA00022475"/>
    </source>
</evidence>
<organism evidence="10 11">
    <name type="scientific">Kutzneria viridogrisea</name>
    <dbReference type="NCBI Taxonomy" id="47990"/>
    <lineage>
        <taxon>Bacteria</taxon>
        <taxon>Bacillati</taxon>
        <taxon>Actinomycetota</taxon>
        <taxon>Actinomycetes</taxon>
        <taxon>Pseudonocardiales</taxon>
        <taxon>Pseudonocardiaceae</taxon>
        <taxon>Kutzneria</taxon>
    </lineage>
</organism>
<evidence type="ECO:0000256" key="1">
    <source>
        <dbReference type="ARBA" id="ARBA00004651"/>
    </source>
</evidence>
<dbReference type="PANTHER" id="PTHR22911">
    <property type="entry name" value="ACYL-MALONYL CONDENSING ENZYME-RELATED"/>
    <property type="match status" value="1"/>
</dbReference>
<comment type="caution">
    <text evidence="10">The sequence shown here is derived from an EMBL/GenBank/DDBJ whole genome shotgun (WGS) entry which is preliminary data.</text>
</comment>
<comment type="similarity">
    <text evidence="2">Belongs to the EamA transporter family.</text>
</comment>
<feature type="transmembrane region" description="Helical" evidence="8">
    <location>
        <begin position="253"/>
        <end position="273"/>
    </location>
</feature>
<feature type="transmembrane region" description="Helical" evidence="8">
    <location>
        <begin position="191"/>
        <end position="211"/>
    </location>
</feature>
<evidence type="ECO:0000313" key="11">
    <source>
        <dbReference type="Proteomes" id="UP000517916"/>
    </source>
</evidence>
<keyword evidence="3" id="KW-0813">Transport</keyword>
<dbReference type="Pfam" id="PF00892">
    <property type="entry name" value="EamA"/>
    <property type="match status" value="1"/>
</dbReference>
<evidence type="ECO:0000256" key="7">
    <source>
        <dbReference type="ARBA" id="ARBA00023136"/>
    </source>
</evidence>
<dbReference type="PANTHER" id="PTHR22911:SF137">
    <property type="entry name" value="SOLUTE CARRIER FAMILY 35 MEMBER G2-RELATED"/>
    <property type="match status" value="1"/>
</dbReference>
<gene>
    <name evidence="10" type="ORF">BC739_003555</name>
</gene>
<dbReference type="InterPro" id="IPR000620">
    <property type="entry name" value="EamA_dom"/>
</dbReference>
<name>A0ABR6BHJ7_9PSEU</name>
<dbReference type="SUPFAM" id="SSF103481">
    <property type="entry name" value="Multidrug resistance efflux transporter EmrE"/>
    <property type="match status" value="2"/>
</dbReference>
<feature type="transmembrane region" description="Helical" evidence="8">
    <location>
        <begin position="51"/>
        <end position="70"/>
    </location>
</feature>
<feature type="transmembrane region" description="Helical" evidence="8">
    <location>
        <begin position="82"/>
        <end position="104"/>
    </location>
</feature>